<dbReference type="AlphaFoldDB" id="A0AAX3J722"/>
<evidence type="ECO:0008006" key="3">
    <source>
        <dbReference type="Google" id="ProtNLM"/>
    </source>
</evidence>
<dbReference type="EMBL" id="CABWMH010000013">
    <property type="protein sequence ID" value="VXC01525.1"/>
    <property type="molecule type" value="Genomic_DNA"/>
</dbReference>
<proteinExistence type="predicted"/>
<sequence>MLTIAANGVDDESAFRLPAAPKGGKNRFLLVQQFKNTHLKTDTQRSVWHLVLNLDILL</sequence>
<gene>
    <name evidence="1" type="ORF">PANT111_200098</name>
</gene>
<evidence type="ECO:0000313" key="1">
    <source>
        <dbReference type="EMBL" id="VXC01525.1"/>
    </source>
</evidence>
<accession>A0AAX3J722</accession>
<evidence type="ECO:0000313" key="2">
    <source>
        <dbReference type="Proteomes" id="UP000433737"/>
    </source>
</evidence>
<name>A0AAX3J722_9GAMM</name>
<dbReference type="Proteomes" id="UP000433737">
    <property type="component" value="Unassembled WGS sequence"/>
</dbReference>
<reference evidence="1 2" key="1">
    <citation type="submission" date="2019-10" db="EMBL/GenBank/DDBJ databases">
        <authorList>
            <person name="Karimi E."/>
        </authorList>
    </citation>
    <scope>NUCLEOTIDE SEQUENCE [LARGE SCALE GENOMIC DNA]</scope>
    <source>
        <strain evidence="1">Pantoea sp. 111</strain>
    </source>
</reference>
<protein>
    <recommendedName>
        <fullName evidence="3">Transposase</fullName>
    </recommendedName>
</protein>
<comment type="caution">
    <text evidence="1">The sequence shown here is derived from an EMBL/GenBank/DDBJ whole genome shotgun (WGS) entry which is preliminary data.</text>
</comment>
<organism evidence="1 2">
    <name type="scientific">Pantoea brenneri</name>
    <dbReference type="NCBI Taxonomy" id="472694"/>
    <lineage>
        <taxon>Bacteria</taxon>
        <taxon>Pseudomonadati</taxon>
        <taxon>Pseudomonadota</taxon>
        <taxon>Gammaproteobacteria</taxon>
        <taxon>Enterobacterales</taxon>
        <taxon>Erwiniaceae</taxon>
        <taxon>Pantoea</taxon>
    </lineage>
</organism>